<keyword evidence="7" id="KW-0106">Calcium</keyword>
<evidence type="ECO:0000313" key="17">
    <source>
        <dbReference type="Proteomes" id="UP000694554"/>
    </source>
</evidence>
<name>A0A8C9B1I3_PHOSS</name>
<feature type="domain" description="Protein-arginine deiminase (PAD) central" evidence="15">
    <location>
        <begin position="113"/>
        <end position="257"/>
    </location>
</feature>
<dbReference type="Gene3D" id="3.75.10.10">
    <property type="entry name" value="L-arginine/glycine Amidinotransferase, Chain A"/>
    <property type="match status" value="1"/>
</dbReference>
<comment type="function">
    <text evidence="9">Catalyzes the deimination of arginine residues of proteins.</text>
</comment>
<accession>A0A8C9B1I3</accession>
<dbReference type="PANTHER" id="PTHR10837">
    <property type="entry name" value="PEPTIDYLARGININE DEIMINASE"/>
    <property type="match status" value="1"/>
</dbReference>
<evidence type="ECO:0000256" key="3">
    <source>
        <dbReference type="ARBA" id="ARBA00008166"/>
    </source>
</evidence>
<dbReference type="Pfam" id="PF08527">
    <property type="entry name" value="PAD_M"/>
    <property type="match status" value="1"/>
</dbReference>
<evidence type="ECO:0000256" key="12">
    <source>
        <dbReference type="ARBA" id="ARBA00082778"/>
    </source>
</evidence>
<dbReference type="SUPFAM" id="SSF110083">
    <property type="entry name" value="Peptidylarginine deiminase Pad4, middle domain"/>
    <property type="match status" value="1"/>
</dbReference>
<evidence type="ECO:0000259" key="14">
    <source>
        <dbReference type="Pfam" id="PF08526"/>
    </source>
</evidence>
<dbReference type="InterPro" id="IPR013732">
    <property type="entry name" value="PAD_N"/>
</dbReference>
<dbReference type="InterPro" id="IPR013530">
    <property type="entry name" value="PAD_C"/>
</dbReference>
<evidence type="ECO:0000256" key="10">
    <source>
        <dbReference type="ARBA" id="ARBA00070656"/>
    </source>
</evidence>
<reference evidence="16" key="2">
    <citation type="submission" date="2025-08" db="UniProtKB">
        <authorList>
            <consortium name="Ensembl"/>
        </authorList>
    </citation>
    <scope>IDENTIFICATION</scope>
</reference>
<protein>
    <recommendedName>
        <fullName evidence="10">Protein-arginine deiminase type-3</fullName>
        <ecNumber evidence="4">3.5.3.15</ecNumber>
    </recommendedName>
    <alternativeName>
        <fullName evidence="12">Peptidylarginine deiminase III</fullName>
    </alternativeName>
    <alternativeName>
        <fullName evidence="11">Protein-arginine deiminase type III</fullName>
    </alternativeName>
</protein>
<dbReference type="FunFam" id="3.75.10.10:FF:000003">
    <property type="entry name" value="Protein-arginine deiminase type-2"/>
    <property type="match status" value="1"/>
</dbReference>
<dbReference type="FunFam" id="2.60.40.1700:FF:000001">
    <property type="entry name" value="Protein-arginine deiminase type-2"/>
    <property type="match status" value="1"/>
</dbReference>
<dbReference type="GO" id="GO:0005829">
    <property type="term" value="C:cytosol"/>
    <property type="evidence" value="ECO:0007669"/>
    <property type="project" value="Ensembl"/>
</dbReference>
<dbReference type="Gene3D" id="2.60.40.1860">
    <property type="entry name" value="Protein-arginine deiminase, N-terminal domain"/>
    <property type="match status" value="1"/>
</dbReference>
<feature type="domain" description="Protein-arginine deiminase (PAD) N-terminal" evidence="14">
    <location>
        <begin position="1"/>
        <end position="111"/>
    </location>
</feature>
<dbReference type="Pfam" id="PF08526">
    <property type="entry name" value="PAD_N"/>
    <property type="match status" value="1"/>
</dbReference>
<evidence type="ECO:0000256" key="6">
    <source>
        <dbReference type="ARBA" id="ARBA00022801"/>
    </source>
</evidence>
<evidence type="ECO:0000256" key="1">
    <source>
        <dbReference type="ARBA" id="ARBA00001913"/>
    </source>
</evidence>
<proteinExistence type="inferred from homology"/>
<dbReference type="GO" id="GO:0005654">
    <property type="term" value="C:nucleoplasm"/>
    <property type="evidence" value="ECO:0007669"/>
    <property type="project" value="Ensembl"/>
</dbReference>
<dbReference type="AlphaFoldDB" id="A0A8C9B1I3"/>
<evidence type="ECO:0000256" key="7">
    <source>
        <dbReference type="ARBA" id="ARBA00022837"/>
    </source>
</evidence>
<dbReference type="Pfam" id="PF03068">
    <property type="entry name" value="PAD"/>
    <property type="match status" value="1"/>
</dbReference>
<comment type="subcellular location">
    <subcellularLocation>
        <location evidence="2">Cytoplasm</location>
    </subcellularLocation>
</comment>
<keyword evidence="6" id="KW-0378">Hydrolase</keyword>
<sequence>MSLQRILRVSLEHPTGAVCVAGVETLVDIYGSVPEGTEMFEVYGTPSVDISISPRVERDWEHADTGRWCFDVGLQTIVVMNSASNDLNDSHVQISYHSGQEPLAYALLYLTCVDITLDCDLNCEGRRDRGFVDKRQWVWGSSGYGAILLVNCDRDNLNCDDQDNCDRHVRCLQDLEDMSVMVLRTQGPVALFDDHTLVLHTSSCDAKWAQFFRACGPEGSEAYRHVLGQNKASYQVPRFHGDEECFFVEGLSFPDAGDFSESPIFTDTVVFCVVPWIMTPSTLPPLEVYVCRVRNNTCFADAVAELARRAGCKLTICPQAENRNDRWIQDGMELGYVQAPHKTFPVVFDSPGNGELQDFPYKRILGPDFGYVTWEPRDNSVSGLDSFGNLEVSPPVVANGKEYPLGRILFGGNLPGSRGRRVTQVVRDFLHAQKVQLTVELFVDWLATGRVDEFLSFVPAPHGKGFRTLLASPSACFKLFQEKQKQGHGTALLFQGVIGNQQINAISIDQVLSGENLISYNRFVQGCVDWSREVLKRELGLTDGDIIDIPQLFKMERRKVVAFFPDLVNMLVLGKHLGIPKPFGPIICGRCCLGEKVRSLLEPLGLQCTFIDDFTLYHKLHGEVHCGTIVRRQTFSFRWWNMVP</sequence>
<dbReference type="GO" id="GO:0005509">
    <property type="term" value="F:calcium ion binding"/>
    <property type="evidence" value="ECO:0007669"/>
    <property type="project" value="InterPro"/>
</dbReference>
<evidence type="ECO:0000256" key="8">
    <source>
        <dbReference type="ARBA" id="ARBA00048487"/>
    </source>
</evidence>
<keyword evidence="5" id="KW-0963">Cytoplasm</keyword>
<gene>
    <name evidence="16" type="primary">PADI3</name>
</gene>
<evidence type="ECO:0000256" key="11">
    <source>
        <dbReference type="ARBA" id="ARBA00078781"/>
    </source>
</evidence>
<dbReference type="PIRSF" id="PIRSF001247">
    <property type="entry name" value="Protein-arginine_deiminase"/>
    <property type="match status" value="1"/>
</dbReference>
<dbReference type="FunFam" id="2.60.40.1860:FF:000002">
    <property type="entry name" value="Peptidyl arginine deiminase 3"/>
    <property type="match status" value="1"/>
</dbReference>
<keyword evidence="17" id="KW-1185">Reference proteome</keyword>
<dbReference type="InterPro" id="IPR013733">
    <property type="entry name" value="Prot_Arg_deaminase_cen_dom"/>
</dbReference>
<dbReference type="Gene3D" id="2.60.40.1700">
    <property type="entry name" value="Protein-arginine deiminase, central domain"/>
    <property type="match status" value="1"/>
</dbReference>
<evidence type="ECO:0000256" key="2">
    <source>
        <dbReference type="ARBA" id="ARBA00004496"/>
    </source>
</evidence>
<reference evidence="16" key="1">
    <citation type="submission" date="2019-08" db="EMBL/GenBank/DDBJ databases">
        <title>Phocoena sinus (Vaquita) genome, mPhoSin1, primary haplotype.</title>
        <authorList>
            <person name="Morin P."/>
            <person name="Mountcastle J."/>
            <person name="Fungtammasan C."/>
            <person name="Rhie A."/>
            <person name="Rojas-Bracho L."/>
            <person name="Smith C.R."/>
            <person name="Taylor B.L."/>
            <person name="Gulland F.M.D."/>
            <person name="Musser W."/>
            <person name="Houck M."/>
            <person name="Haase B."/>
            <person name="Paez S."/>
            <person name="Howe K."/>
            <person name="Torrance J."/>
            <person name="Formenti G."/>
            <person name="Phillippy A."/>
            <person name="Ryder O."/>
            <person name="Jarvis E.D."/>
            <person name="Fedrigo O."/>
        </authorList>
    </citation>
    <scope>NUCLEOTIDE SEQUENCE [LARGE SCALE GENOMIC DNA]</scope>
</reference>
<dbReference type="InterPro" id="IPR004303">
    <property type="entry name" value="PAD"/>
</dbReference>
<dbReference type="GO" id="GO:0004668">
    <property type="term" value="F:protein-arginine deiminase activity"/>
    <property type="evidence" value="ECO:0007669"/>
    <property type="project" value="UniProtKB-EC"/>
</dbReference>
<dbReference type="Proteomes" id="UP000694554">
    <property type="component" value="Chromosome 1"/>
</dbReference>
<reference evidence="16" key="3">
    <citation type="submission" date="2025-09" db="UniProtKB">
        <authorList>
            <consortium name="Ensembl"/>
        </authorList>
    </citation>
    <scope>IDENTIFICATION</scope>
</reference>
<dbReference type="SUPFAM" id="SSF55909">
    <property type="entry name" value="Pentein"/>
    <property type="match status" value="1"/>
</dbReference>
<comment type="cofactor">
    <cofactor evidence="1">
        <name>Ca(2+)</name>
        <dbReference type="ChEBI" id="CHEBI:29108"/>
    </cofactor>
</comment>
<evidence type="ECO:0000259" key="15">
    <source>
        <dbReference type="Pfam" id="PF08527"/>
    </source>
</evidence>
<evidence type="ECO:0000256" key="4">
    <source>
        <dbReference type="ARBA" id="ARBA00012200"/>
    </source>
</evidence>
<feature type="domain" description="Protein-arginine deiminase C-terminal" evidence="13">
    <location>
        <begin position="264"/>
        <end position="641"/>
    </location>
</feature>
<evidence type="ECO:0000256" key="9">
    <source>
        <dbReference type="ARBA" id="ARBA00057234"/>
    </source>
</evidence>
<comment type="similarity">
    <text evidence="3">Belongs to the protein arginine deiminase family.</text>
</comment>
<evidence type="ECO:0000256" key="5">
    <source>
        <dbReference type="ARBA" id="ARBA00022490"/>
    </source>
</evidence>
<evidence type="ECO:0000313" key="16">
    <source>
        <dbReference type="Ensembl" id="ENSPSNP00000000786.1"/>
    </source>
</evidence>
<dbReference type="EC" id="3.5.3.15" evidence="4"/>
<dbReference type="InterPro" id="IPR038685">
    <property type="entry name" value="PAD_N_sf"/>
</dbReference>
<dbReference type="GeneTree" id="ENSGT00940000153217"/>
<dbReference type="InterPro" id="IPR008972">
    <property type="entry name" value="Cupredoxin"/>
</dbReference>
<dbReference type="InterPro" id="IPR036556">
    <property type="entry name" value="PAD_central_sf"/>
</dbReference>
<dbReference type="GO" id="GO:0042802">
    <property type="term" value="F:identical protein binding"/>
    <property type="evidence" value="ECO:0007669"/>
    <property type="project" value="Ensembl"/>
</dbReference>
<comment type="catalytic activity">
    <reaction evidence="8">
        <text>L-arginyl-[protein] + H2O = L-citrullyl-[protein] + NH4(+)</text>
        <dbReference type="Rhea" id="RHEA:18089"/>
        <dbReference type="Rhea" id="RHEA-COMP:10532"/>
        <dbReference type="Rhea" id="RHEA-COMP:10588"/>
        <dbReference type="ChEBI" id="CHEBI:15377"/>
        <dbReference type="ChEBI" id="CHEBI:28938"/>
        <dbReference type="ChEBI" id="CHEBI:29965"/>
        <dbReference type="ChEBI" id="CHEBI:83397"/>
        <dbReference type="EC" id="3.5.3.15"/>
    </reaction>
</comment>
<dbReference type="PANTHER" id="PTHR10837:SF21">
    <property type="entry name" value="PROTEIN-ARGININE DEIMINASE TYPE-3"/>
    <property type="match status" value="1"/>
</dbReference>
<dbReference type="SUPFAM" id="SSF49503">
    <property type="entry name" value="Cupredoxins"/>
    <property type="match status" value="1"/>
</dbReference>
<dbReference type="Ensembl" id="ENSPSNT00000000946.1">
    <property type="protein sequence ID" value="ENSPSNP00000000786.1"/>
    <property type="gene ID" value="ENSPSNG00000000635.1"/>
</dbReference>
<evidence type="ECO:0000259" key="13">
    <source>
        <dbReference type="Pfam" id="PF03068"/>
    </source>
</evidence>
<organism evidence="16 17">
    <name type="scientific">Phocoena sinus</name>
    <name type="common">Vaquita</name>
    <dbReference type="NCBI Taxonomy" id="42100"/>
    <lineage>
        <taxon>Eukaryota</taxon>
        <taxon>Metazoa</taxon>
        <taxon>Chordata</taxon>
        <taxon>Craniata</taxon>
        <taxon>Vertebrata</taxon>
        <taxon>Euteleostomi</taxon>
        <taxon>Mammalia</taxon>
        <taxon>Eutheria</taxon>
        <taxon>Laurasiatheria</taxon>
        <taxon>Artiodactyla</taxon>
        <taxon>Whippomorpha</taxon>
        <taxon>Cetacea</taxon>
        <taxon>Odontoceti</taxon>
        <taxon>Phocoenidae</taxon>
        <taxon>Phocoena</taxon>
    </lineage>
</organism>